<proteinExistence type="predicted"/>
<evidence type="ECO:0000313" key="2">
    <source>
        <dbReference type="EMBL" id="PSL00740.1"/>
    </source>
</evidence>
<keyword evidence="3" id="KW-1185">Reference proteome</keyword>
<reference evidence="2 3" key="1">
    <citation type="submission" date="2018-03" db="EMBL/GenBank/DDBJ databases">
        <title>Genomic Encyclopedia of Archaeal and Bacterial Type Strains, Phase II (KMG-II): from individual species to whole genera.</title>
        <authorList>
            <person name="Goeker M."/>
        </authorList>
    </citation>
    <scope>NUCLEOTIDE SEQUENCE [LARGE SCALE GENOMIC DNA]</scope>
    <source>
        <strain evidence="2 3">DSM 45312</strain>
    </source>
</reference>
<evidence type="ECO:0000313" key="3">
    <source>
        <dbReference type="Proteomes" id="UP000240542"/>
    </source>
</evidence>
<feature type="compositionally biased region" description="Basic and acidic residues" evidence="1">
    <location>
        <begin position="1"/>
        <end position="19"/>
    </location>
</feature>
<dbReference type="OrthoDB" id="8705804at2"/>
<sequence length="129" mass="14459">MRRTPQEKKRLSYAKDTRDAYYANAKASRRRKPLKKRHAAKTDRGRARQILGSANGPVDPAAAESAETRLAHRPPAALHSANRLWPDQPLGPLLRWRLRDRAERGMLDPETAAARIARLDRRVPPAAGG</sequence>
<name>A0A2P8DU42_9ACTN</name>
<dbReference type="Proteomes" id="UP000240542">
    <property type="component" value="Unassembled WGS sequence"/>
</dbReference>
<accession>A0A2P8DU42</accession>
<gene>
    <name evidence="2" type="ORF">CLV63_101214</name>
</gene>
<dbReference type="EMBL" id="PYGA01000001">
    <property type="protein sequence ID" value="PSL00740.1"/>
    <property type="molecule type" value="Genomic_DNA"/>
</dbReference>
<protein>
    <submittedName>
        <fullName evidence="2">Uncharacterized protein</fullName>
    </submittedName>
</protein>
<feature type="compositionally biased region" description="Basic residues" evidence="1">
    <location>
        <begin position="27"/>
        <end position="39"/>
    </location>
</feature>
<comment type="caution">
    <text evidence="2">The sequence shown here is derived from an EMBL/GenBank/DDBJ whole genome shotgun (WGS) entry which is preliminary data.</text>
</comment>
<organism evidence="2 3">
    <name type="scientific">Murinocardiopsis flavida</name>
    <dbReference type="NCBI Taxonomy" id="645275"/>
    <lineage>
        <taxon>Bacteria</taxon>
        <taxon>Bacillati</taxon>
        <taxon>Actinomycetota</taxon>
        <taxon>Actinomycetes</taxon>
        <taxon>Streptosporangiales</taxon>
        <taxon>Nocardiopsidaceae</taxon>
        <taxon>Murinocardiopsis</taxon>
    </lineage>
</organism>
<dbReference type="RefSeq" id="WP_106580932.1">
    <property type="nucleotide sequence ID" value="NZ_PYGA01000001.1"/>
</dbReference>
<feature type="region of interest" description="Disordered" evidence="1">
    <location>
        <begin position="1"/>
        <end position="75"/>
    </location>
</feature>
<dbReference type="AlphaFoldDB" id="A0A2P8DU42"/>
<evidence type="ECO:0000256" key="1">
    <source>
        <dbReference type="SAM" id="MobiDB-lite"/>
    </source>
</evidence>